<dbReference type="Gene3D" id="3.40.30.10">
    <property type="entry name" value="Glutaredoxin"/>
    <property type="match status" value="1"/>
</dbReference>
<dbReference type="STRING" id="913774.A0A0C3DAI4"/>
<dbReference type="Gene3D" id="1.20.1050.10">
    <property type="match status" value="1"/>
</dbReference>
<feature type="domain" description="GST C-terminal" evidence="3">
    <location>
        <begin position="98"/>
        <end position="220"/>
    </location>
</feature>
<evidence type="ECO:0008006" key="6">
    <source>
        <dbReference type="Google" id="ProtNLM"/>
    </source>
</evidence>
<comment type="similarity">
    <text evidence="1">Belongs to the GST superfamily. Zeta family.</text>
</comment>
<dbReference type="OrthoDB" id="202840at2759"/>
<dbReference type="Pfam" id="PF13409">
    <property type="entry name" value="GST_N_2"/>
    <property type="match status" value="1"/>
</dbReference>
<reference evidence="5" key="2">
    <citation type="submission" date="2015-01" db="EMBL/GenBank/DDBJ databases">
        <title>Evolutionary Origins and Diversification of the Mycorrhizal Mutualists.</title>
        <authorList>
            <consortium name="DOE Joint Genome Institute"/>
            <consortium name="Mycorrhizal Genomics Consortium"/>
            <person name="Kohler A."/>
            <person name="Kuo A."/>
            <person name="Nagy L.G."/>
            <person name="Floudas D."/>
            <person name="Copeland A."/>
            <person name="Barry K.W."/>
            <person name="Cichocki N."/>
            <person name="Veneault-Fourrey C."/>
            <person name="LaButti K."/>
            <person name="Lindquist E.A."/>
            <person name="Lipzen A."/>
            <person name="Lundell T."/>
            <person name="Morin E."/>
            <person name="Murat C."/>
            <person name="Riley R."/>
            <person name="Ohm R."/>
            <person name="Sun H."/>
            <person name="Tunlid A."/>
            <person name="Henrissat B."/>
            <person name="Grigoriev I.V."/>
            <person name="Hibbett D.S."/>
            <person name="Martin F."/>
        </authorList>
    </citation>
    <scope>NUCLEOTIDE SEQUENCE [LARGE SCALE GENOMIC DNA]</scope>
    <source>
        <strain evidence="5">Zn</strain>
    </source>
</reference>
<sequence>MAAVPDITLHTFFRSSSAGRLRIALGLKNLPYKSIFVNLTSGEQFTGAYKALNPSQTVPLFVHNTGSHSISIGQSFAALEYLEEAFPTYTPLLPPSNDLEGRAYVRTLANIIVSDTQPVTSLRLLKRVERLGADRLLWAREMTVIGLSAYEAIVKHKAGIYSYGNQITLADACLTTLVWNAYLYGVDVQEFPTVERIFKRMSEEPAVIRAHWKNQDDCTE</sequence>
<dbReference type="InterPro" id="IPR010987">
    <property type="entry name" value="Glutathione-S-Trfase_C-like"/>
</dbReference>
<dbReference type="GO" id="GO:0016034">
    <property type="term" value="F:maleylacetoacetate isomerase activity"/>
    <property type="evidence" value="ECO:0007669"/>
    <property type="project" value="TreeGrafter"/>
</dbReference>
<dbReference type="PANTHER" id="PTHR42673:SF4">
    <property type="entry name" value="MALEYLACETOACETATE ISOMERASE"/>
    <property type="match status" value="1"/>
</dbReference>
<dbReference type="PANTHER" id="PTHR42673">
    <property type="entry name" value="MALEYLACETOACETATE ISOMERASE"/>
    <property type="match status" value="1"/>
</dbReference>
<dbReference type="NCBIfam" id="TIGR01262">
    <property type="entry name" value="maiA"/>
    <property type="match status" value="1"/>
</dbReference>
<dbReference type="GO" id="GO:0006559">
    <property type="term" value="P:L-phenylalanine catabolic process"/>
    <property type="evidence" value="ECO:0007669"/>
    <property type="project" value="TreeGrafter"/>
</dbReference>
<evidence type="ECO:0000313" key="4">
    <source>
        <dbReference type="EMBL" id="KIN08364.1"/>
    </source>
</evidence>
<dbReference type="HOGENOM" id="CLU_011226_20_0_1"/>
<dbReference type="EMBL" id="KN832870">
    <property type="protein sequence ID" value="KIN08364.1"/>
    <property type="molecule type" value="Genomic_DNA"/>
</dbReference>
<protein>
    <recommendedName>
        <fullName evidence="6">Maleylacetoacetate isomerase</fullName>
    </recommendedName>
</protein>
<name>A0A0C3DAI4_OIDMZ</name>
<organism evidence="4 5">
    <name type="scientific">Oidiodendron maius (strain Zn)</name>
    <dbReference type="NCBI Taxonomy" id="913774"/>
    <lineage>
        <taxon>Eukaryota</taxon>
        <taxon>Fungi</taxon>
        <taxon>Dikarya</taxon>
        <taxon>Ascomycota</taxon>
        <taxon>Pezizomycotina</taxon>
        <taxon>Leotiomycetes</taxon>
        <taxon>Leotiomycetes incertae sedis</taxon>
        <taxon>Myxotrichaceae</taxon>
        <taxon>Oidiodendron</taxon>
    </lineage>
</organism>
<dbReference type="SUPFAM" id="SSF47616">
    <property type="entry name" value="GST C-terminal domain-like"/>
    <property type="match status" value="1"/>
</dbReference>
<dbReference type="SUPFAM" id="SSF52833">
    <property type="entry name" value="Thioredoxin-like"/>
    <property type="match status" value="1"/>
</dbReference>
<dbReference type="PROSITE" id="PS50405">
    <property type="entry name" value="GST_CTER"/>
    <property type="match status" value="1"/>
</dbReference>
<evidence type="ECO:0000313" key="5">
    <source>
        <dbReference type="Proteomes" id="UP000054321"/>
    </source>
</evidence>
<evidence type="ECO:0000259" key="3">
    <source>
        <dbReference type="PROSITE" id="PS50405"/>
    </source>
</evidence>
<gene>
    <name evidence="4" type="ORF">OIDMADRAFT_152595</name>
</gene>
<accession>A0A0C3DAI4</accession>
<dbReference type="GO" id="GO:0006749">
    <property type="term" value="P:glutathione metabolic process"/>
    <property type="evidence" value="ECO:0007669"/>
    <property type="project" value="TreeGrafter"/>
</dbReference>
<evidence type="ECO:0000256" key="1">
    <source>
        <dbReference type="ARBA" id="ARBA00010007"/>
    </source>
</evidence>
<dbReference type="SFLD" id="SFLDS00019">
    <property type="entry name" value="Glutathione_Transferase_(cytos"/>
    <property type="match status" value="1"/>
</dbReference>
<dbReference type="Proteomes" id="UP000054321">
    <property type="component" value="Unassembled WGS sequence"/>
</dbReference>
<dbReference type="InterPro" id="IPR040079">
    <property type="entry name" value="Glutathione_S-Trfase"/>
</dbReference>
<dbReference type="InterPro" id="IPR005955">
    <property type="entry name" value="GST_Zeta"/>
</dbReference>
<evidence type="ECO:0000259" key="2">
    <source>
        <dbReference type="PROSITE" id="PS50404"/>
    </source>
</evidence>
<dbReference type="InterPro" id="IPR036249">
    <property type="entry name" value="Thioredoxin-like_sf"/>
</dbReference>
<dbReference type="GO" id="GO:0005739">
    <property type="term" value="C:mitochondrion"/>
    <property type="evidence" value="ECO:0007669"/>
    <property type="project" value="TreeGrafter"/>
</dbReference>
<dbReference type="PROSITE" id="PS50404">
    <property type="entry name" value="GST_NTER"/>
    <property type="match status" value="1"/>
</dbReference>
<dbReference type="InParanoid" id="A0A0C3DAI4"/>
<feature type="domain" description="GST N-terminal" evidence="2">
    <location>
        <begin position="5"/>
        <end position="90"/>
    </location>
</feature>
<dbReference type="AlphaFoldDB" id="A0A0C3DAI4"/>
<dbReference type="GO" id="GO:0004364">
    <property type="term" value="F:glutathione transferase activity"/>
    <property type="evidence" value="ECO:0007669"/>
    <property type="project" value="TreeGrafter"/>
</dbReference>
<proteinExistence type="inferred from homology"/>
<reference evidence="4 5" key="1">
    <citation type="submission" date="2014-04" db="EMBL/GenBank/DDBJ databases">
        <authorList>
            <consortium name="DOE Joint Genome Institute"/>
            <person name="Kuo A."/>
            <person name="Martino E."/>
            <person name="Perotto S."/>
            <person name="Kohler A."/>
            <person name="Nagy L.G."/>
            <person name="Floudas D."/>
            <person name="Copeland A."/>
            <person name="Barry K.W."/>
            <person name="Cichocki N."/>
            <person name="Veneault-Fourrey C."/>
            <person name="LaButti K."/>
            <person name="Lindquist E.A."/>
            <person name="Lipzen A."/>
            <person name="Lundell T."/>
            <person name="Morin E."/>
            <person name="Murat C."/>
            <person name="Sun H."/>
            <person name="Tunlid A."/>
            <person name="Henrissat B."/>
            <person name="Grigoriev I.V."/>
            <person name="Hibbett D.S."/>
            <person name="Martin F."/>
            <person name="Nordberg H.P."/>
            <person name="Cantor M.N."/>
            <person name="Hua S.X."/>
        </authorList>
    </citation>
    <scope>NUCLEOTIDE SEQUENCE [LARGE SCALE GENOMIC DNA]</scope>
    <source>
        <strain evidence="4 5">Zn</strain>
    </source>
</reference>
<dbReference type="InterPro" id="IPR036282">
    <property type="entry name" value="Glutathione-S-Trfase_C_sf"/>
</dbReference>
<keyword evidence="5" id="KW-1185">Reference proteome</keyword>
<dbReference type="InterPro" id="IPR004045">
    <property type="entry name" value="Glutathione_S-Trfase_N"/>
</dbReference>
<dbReference type="SFLD" id="SFLDG00358">
    <property type="entry name" value="Main_(cytGST)"/>
    <property type="match status" value="1"/>
</dbReference>